<evidence type="ECO:0000256" key="2">
    <source>
        <dbReference type="ARBA" id="ARBA00022670"/>
    </source>
</evidence>
<keyword evidence="12" id="KW-1185">Reference proteome</keyword>
<name>A0A7R9L5L5_9ACAR</name>
<proteinExistence type="inferred from homology"/>
<dbReference type="SUPFAM" id="SSF52129">
    <property type="entry name" value="Caspase-like"/>
    <property type="match status" value="1"/>
</dbReference>
<evidence type="ECO:0000256" key="1">
    <source>
        <dbReference type="ARBA" id="ARBA00010134"/>
    </source>
</evidence>
<dbReference type="PANTHER" id="PTHR10454">
    <property type="entry name" value="CASPASE"/>
    <property type="match status" value="1"/>
</dbReference>
<dbReference type="PROSITE" id="PS50208">
    <property type="entry name" value="CASPASE_P20"/>
    <property type="match status" value="1"/>
</dbReference>
<dbReference type="PROSITE" id="PS01122">
    <property type="entry name" value="CASPASE_CYS"/>
    <property type="match status" value="1"/>
</dbReference>
<gene>
    <name evidence="11" type="ORF">OSB1V03_LOCUS15756</name>
</gene>
<dbReference type="InterPro" id="IPR002138">
    <property type="entry name" value="Pept_C14_p10"/>
</dbReference>
<dbReference type="OrthoDB" id="6499682at2759"/>
<sequence length="319" mass="35462">MAAQSGAEAEVSGDNEMHINGGEDANDAIHPSPSATTSRVGNGSAAEPPPQYGVLNIHEESIDYDMKHKSFGKCVILNHEFFKRTDVCPQRKGSSADANNLFQCFTNIGFDVKMKNDMDCQQLFQYMSSVSKEDHSDNDCFVCCILTHGTNDSLWAYDQLYSFESILSFFTGDNCMSLAAKPKIFIIQACRGAKYDAGVDVKVPSDVCDSGNGCKIVKIPAYADFLIAYSAFSGLYSWRNTLEGSWFINFFTKVVNQYHKNMDLLSMLTIINQKVAYNCASMTKEEADNGKKQVGCITHTLTRRIFFAPKEHSSRSTYL</sequence>
<dbReference type="AlphaFoldDB" id="A0A7R9L5L5"/>
<evidence type="ECO:0008006" key="13">
    <source>
        <dbReference type="Google" id="ProtNLM"/>
    </source>
</evidence>
<dbReference type="FunFam" id="3.40.50.1460:FF:000001">
    <property type="entry name" value="Caspase-3 preproprotein"/>
    <property type="match status" value="1"/>
</dbReference>
<keyword evidence="4" id="KW-0378">Hydrolase</keyword>
<protein>
    <recommendedName>
        <fullName evidence="13">Caspase-3</fullName>
    </recommendedName>
</protein>
<dbReference type="GO" id="GO:0043525">
    <property type="term" value="P:positive regulation of neuron apoptotic process"/>
    <property type="evidence" value="ECO:0007669"/>
    <property type="project" value="TreeGrafter"/>
</dbReference>
<evidence type="ECO:0000259" key="9">
    <source>
        <dbReference type="PROSITE" id="PS50207"/>
    </source>
</evidence>
<dbReference type="GO" id="GO:0005737">
    <property type="term" value="C:cytoplasm"/>
    <property type="evidence" value="ECO:0007669"/>
    <property type="project" value="TreeGrafter"/>
</dbReference>
<dbReference type="CDD" id="cd00032">
    <property type="entry name" value="CASc"/>
    <property type="match status" value="1"/>
</dbReference>
<reference evidence="11" key="1">
    <citation type="submission" date="2020-11" db="EMBL/GenBank/DDBJ databases">
        <authorList>
            <person name="Tran Van P."/>
        </authorList>
    </citation>
    <scope>NUCLEOTIDE SEQUENCE</scope>
</reference>
<dbReference type="PANTHER" id="PTHR10454:SF232">
    <property type="entry name" value="AT03047P-RELATED"/>
    <property type="match status" value="1"/>
</dbReference>
<dbReference type="GO" id="GO:0045476">
    <property type="term" value="P:nurse cell apoptotic process"/>
    <property type="evidence" value="ECO:0007669"/>
    <property type="project" value="UniProtKB-ARBA"/>
</dbReference>
<keyword evidence="5" id="KW-0788">Thiol protease</keyword>
<dbReference type="GO" id="GO:0045751">
    <property type="term" value="P:negative regulation of Toll signaling pathway"/>
    <property type="evidence" value="ECO:0007669"/>
    <property type="project" value="UniProtKB-ARBA"/>
</dbReference>
<dbReference type="GO" id="GO:1990525">
    <property type="term" value="F:BIR domain binding"/>
    <property type="evidence" value="ECO:0007669"/>
    <property type="project" value="UniProtKB-ARBA"/>
</dbReference>
<dbReference type="Proteomes" id="UP000759131">
    <property type="component" value="Unassembled WGS sequence"/>
</dbReference>
<dbReference type="InterPro" id="IPR001309">
    <property type="entry name" value="Pept_C14_p20"/>
</dbReference>
<dbReference type="PROSITE" id="PS01121">
    <property type="entry name" value="CASPASE_HIS"/>
    <property type="match status" value="1"/>
</dbReference>
<dbReference type="GO" id="GO:0004197">
    <property type="term" value="F:cysteine-type endopeptidase activity"/>
    <property type="evidence" value="ECO:0007669"/>
    <property type="project" value="InterPro"/>
</dbReference>
<evidence type="ECO:0000256" key="8">
    <source>
        <dbReference type="SAM" id="MobiDB-lite"/>
    </source>
</evidence>
<evidence type="ECO:0000313" key="11">
    <source>
        <dbReference type="EMBL" id="CAD7635365.1"/>
    </source>
</evidence>
<comment type="similarity">
    <text evidence="1 7">Belongs to the peptidase C14A family.</text>
</comment>
<dbReference type="PRINTS" id="PR00376">
    <property type="entry name" value="IL1BCENZYME"/>
</dbReference>
<dbReference type="InterPro" id="IPR029030">
    <property type="entry name" value="Caspase-like_dom_sf"/>
</dbReference>
<dbReference type="PROSITE" id="PS50207">
    <property type="entry name" value="CASPASE_P10"/>
    <property type="match status" value="1"/>
</dbReference>
<dbReference type="SMART" id="SM00115">
    <property type="entry name" value="CASc"/>
    <property type="match status" value="1"/>
</dbReference>
<feature type="domain" description="Caspase family p20" evidence="10">
    <location>
        <begin position="70"/>
        <end position="194"/>
    </location>
</feature>
<dbReference type="InterPro" id="IPR002398">
    <property type="entry name" value="Pept_C14"/>
</dbReference>
<evidence type="ECO:0000256" key="3">
    <source>
        <dbReference type="ARBA" id="ARBA00022703"/>
    </source>
</evidence>
<evidence type="ECO:0000259" key="10">
    <source>
        <dbReference type="PROSITE" id="PS50208"/>
    </source>
</evidence>
<dbReference type="Gene3D" id="3.40.50.1460">
    <property type="match status" value="1"/>
</dbReference>
<evidence type="ECO:0000256" key="6">
    <source>
        <dbReference type="ARBA" id="ARBA00023145"/>
    </source>
</evidence>
<accession>A0A7R9L5L5</accession>
<feature type="domain" description="Caspase family p10" evidence="9">
    <location>
        <begin position="215"/>
        <end position="309"/>
    </location>
</feature>
<evidence type="ECO:0000256" key="7">
    <source>
        <dbReference type="RuleBase" id="RU003971"/>
    </source>
</evidence>
<dbReference type="Pfam" id="PF00656">
    <property type="entry name" value="Peptidase_C14"/>
    <property type="match status" value="1"/>
</dbReference>
<dbReference type="GO" id="GO:0016322">
    <property type="term" value="P:neuron remodeling"/>
    <property type="evidence" value="ECO:0007669"/>
    <property type="project" value="UniProtKB-ARBA"/>
</dbReference>
<evidence type="ECO:0000256" key="5">
    <source>
        <dbReference type="ARBA" id="ARBA00022807"/>
    </source>
</evidence>
<keyword evidence="6" id="KW-0865">Zymogen</keyword>
<dbReference type="InterPro" id="IPR011600">
    <property type="entry name" value="Pept_C14_caspase"/>
</dbReference>
<dbReference type="EMBL" id="OC871266">
    <property type="protein sequence ID" value="CAD7635365.1"/>
    <property type="molecule type" value="Genomic_DNA"/>
</dbReference>
<evidence type="ECO:0000313" key="12">
    <source>
        <dbReference type="Proteomes" id="UP000759131"/>
    </source>
</evidence>
<dbReference type="GO" id="GO:0006508">
    <property type="term" value="P:proteolysis"/>
    <property type="evidence" value="ECO:0007669"/>
    <property type="project" value="UniProtKB-KW"/>
</dbReference>
<dbReference type="InterPro" id="IPR016129">
    <property type="entry name" value="Caspase_his_AS"/>
</dbReference>
<evidence type="ECO:0000256" key="4">
    <source>
        <dbReference type="ARBA" id="ARBA00022801"/>
    </source>
</evidence>
<feature type="region of interest" description="Disordered" evidence="8">
    <location>
        <begin position="1"/>
        <end position="52"/>
    </location>
</feature>
<dbReference type="InterPro" id="IPR033139">
    <property type="entry name" value="Caspase_cys_AS"/>
</dbReference>
<dbReference type="EMBL" id="CAJPIZ010016691">
    <property type="protein sequence ID" value="CAG2115795.1"/>
    <property type="molecule type" value="Genomic_DNA"/>
</dbReference>
<keyword evidence="2" id="KW-0645">Protease</keyword>
<dbReference type="InterPro" id="IPR015917">
    <property type="entry name" value="Pept_C14A"/>
</dbReference>
<keyword evidence="3" id="KW-0053">Apoptosis</keyword>
<organism evidence="11">
    <name type="scientific">Medioppia subpectinata</name>
    <dbReference type="NCBI Taxonomy" id="1979941"/>
    <lineage>
        <taxon>Eukaryota</taxon>
        <taxon>Metazoa</taxon>
        <taxon>Ecdysozoa</taxon>
        <taxon>Arthropoda</taxon>
        <taxon>Chelicerata</taxon>
        <taxon>Arachnida</taxon>
        <taxon>Acari</taxon>
        <taxon>Acariformes</taxon>
        <taxon>Sarcoptiformes</taxon>
        <taxon>Oribatida</taxon>
        <taxon>Brachypylina</taxon>
        <taxon>Oppioidea</taxon>
        <taxon>Oppiidae</taxon>
        <taxon>Medioppia</taxon>
    </lineage>
</organism>